<dbReference type="Pfam" id="PF00076">
    <property type="entry name" value="RRM_1"/>
    <property type="match status" value="1"/>
</dbReference>
<dbReference type="EMBL" id="JAUEPN010000014">
    <property type="protein sequence ID" value="KAK3290283.1"/>
    <property type="molecule type" value="Genomic_DNA"/>
</dbReference>
<evidence type="ECO:0000313" key="9">
    <source>
        <dbReference type="EMBL" id="KAK3290283.1"/>
    </source>
</evidence>
<keyword evidence="5" id="KW-0539">Nucleus</keyword>
<dbReference type="SMART" id="SM00360">
    <property type="entry name" value="RRM"/>
    <property type="match status" value="1"/>
</dbReference>
<comment type="subcellular location">
    <subcellularLocation>
        <location evidence="1">Nucleus</location>
    </subcellularLocation>
</comment>
<comment type="caution">
    <text evidence="9">The sequence shown here is derived from an EMBL/GenBank/DDBJ whole genome shotgun (WGS) entry which is preliminary data.</text>
</comment>
<feature type="compositionally biased region" description="Low complexity" evidence="7">
    <location>
        <begin position="60"/>
        <end position="72"/>
    </location>
</feature>
<reference evidence="9" key="1">
    <citation type="journal article" date="2023" name="Mol. Phylogenet. Evol.">
        <title>Genome-scale phylogeny and comparative genomics of the fungal order Sordariales.</title>
        <authorList>
            <person name="Hensen N."/>
            <person name="Bonometti L."/>
            <person name="Westerberg I."/>
            <person name="Brannstrom I.O."/>
            <person name="Guillou S."/>
            <person name="Cros-Aarteil S."/>
            <person name="Calhoun S."/>
            <person name="Haridas S."/>
            <person name="Kuo A."/>
            <person name="Mondo S."/>
            <person name="Pangilinan J."/>
            <person name="Riley R."/>
            <person name="LaButti K."/>
            <person name="Andreopoulos B."/>
            <person name="Lipzen A."/>
            <person name="Chen C."/>
            <person name="Yan M."/>
            <person name="Daum C."/>
            <person name="Ng V."/>
            <person name="Clum A."/>
            <person name="Steindorff A."/>
            <person name="Ohm R.A."/>
            <person name="Martin F."/>
            <person name="Silar P."/>
            <person name="Natvig D.O."/>
            <person name="Lalanne C."/>
            <person name="Gautier V."/>
            <person name="Ament-Velasquez S.L."/>
            <person name="Kruys A."/>
            <person name="Hutchinson M.I."/>
            <person name="Powell A.J."/>
            <person name="Barry K."/>
            <person name="Miller A.N."/>
            <person name="Grigoriev I.V."/>
            <person name="Debuchy R."/>
            <person name="Gladieux P."/>
            <person name="Hiltunen Thoren M."/>
            <person name="Johannesson H."/>
        </authorList>
    </citation>
    <scope>NUCLEOTIDE SEQUENCE</scope>
    <source>
        <strain evidence="9">CBS 168.71</strain>
    </source>
</reference>
<feature type="region of interest" description="Disordered" evidence="7">
    <location>
        <begin position="190"/>
        <end position="321"/>
    </location>
</feature>
<feature type="compositionally biased region" description="Low complexity" evidence="7">
    <location>
        <begin position="246"/>
        <end position="280"/>
    </location>
</feature>
<reference evidence="9" key="2">
    <citation type="submission" date="2023-06" db="EMBL/GenBank/DDBJ databases">
        <authorList>
            <consortium name="Lawrence Berkeley National Laboratory"/>
            <person name="Haridas S."/>
            <person name="Hensen N."/>
            <person name="Bonometti L."/>
            <person name="Westerberg I."/>
            <person name="Brannstrom I.O."/>
            <person name="Guillou S."/>
            <person name="Cros-Aarteil S."/>
            <person name="Calhoun S."/>
            <person name="Kuo A."/>
            <person name="Mondo S."/>
            <person name="Pangilinan J."/>
            <person name="Riley R."/>
            <person name="Labutti K."/>
            <person name="Andreopoulos B."/>
            <person name="Lipzen A."/>
            <person name="Chen C."/>
            <person name="Yanf M."/>
            <person name="Daum C."/>
            <person name="Ng V."/>
            <person name="Clum A."/>
            <person name="Steindorff A."/>
            <person name="Ohm R."/>
            <person name="Martin F."/>
            <person name="Silar P."/>
            <person name="Natvig D."/>
            <person name="Lalanne C."/>
            <person name="Gautier V."/>
            <person name="Ament-Velasquez S.L."/>
            <person name="Kruys A."/>
            <person name="Hutchinson M.I."/>
            <person name="Powell A.J."/>
            <person name="Barry K."/>
            <person name="Miller A.N."/>
            <person name="Grigoriev I.V."/>
            <person name="Debuchy R."/>
            <person name="Gladieux P."/>
            <person name="Thoren M.H."/>
            <person name="Johannesson H."/>
        </authorList>
    </citation>
    <scope>NUCLEOTIDE SEQUENCE</scope>
    <source>
        <strain evidence="9">CBS 168.71</strain>
    </source>
</reference>
<dbReference type="GO" id="GO:0000398">
    <property type="term" value="P:mRNA splicing, via spliceosome"/>
    <property type="evidence" value="ECO:0007669"/>
    <property type="project" value="TreeGrafter"/>
</dbReference>
<feature type="compositionally biased region" description="Low complexity" evidence="7">
    <location>
        <begin position="22"/>
        <end position="36"/>
    </location>
</feature>
<dbReference type="PANTHER" id="PTHR15481:SF0">
    <property type="entry name" value="LD23870P-RELATED"/>
    <property type="match status" value="1"/>
</dbReference>
<dbReference type="PROSITE" id="PS50102">
    <property type="entry name" value="RRM"/>
    <property type="match status" value="1"/>
</dbReference>
<evidence type="ECO:0000256" key="1">
    <source>
        <dbReference type="ARBA" id="ARBA00004123"/>
    </source>
</evidence>
<dbReference type="InterPro" id="IPR034201">
    <property type="entry name" value="RNPS1_RRM"/>
</dbReference>
<dbReference type="RefSeq" id="XP_062653797.1">
    <property type="nucleotide sequence ID" value="XM_062808519.1"/>
</dbReference>
<dbReference type="Gene3D" id="3.30.70.330">
    <property type="match status" value="1"/>
</dbReference>
<dbReference type="GeneID" id="87845467"/>
<evidence type="ECO:0000256" key="4">
    <source>
        <dbReference type="ARBA" id="ARBA00023187"/>
    </source>
</evidence>
<evidence type="ECO:0000313" key="10">
    <source>
        <dbReference type="Proteomes" id="UP001278766"/>
    </source>
</evidence>
<organism evidence="9 10">
    <name type="scientific">Chaetomium fimeti</name>
    <dbReference type="NCBI Taxonomy" id="1854472"/>
    <lineage>
        <taxon>Eukaryota</taxon>
        <taxon>Fungi</taxon>
        <taxon>Dikarya</taxon>
        <taxon>Ascomycota</taxon>
        <taxon>Pezizomycotina</taxon>
        <taxon>Sordariomycetes</taxon>
        <taxon>Sordariomycetidae</taxon>
        <taxon>Sordariales</taxon>
        <taxon>Chaetomiaceae</taxon>
        <taxon>Chaetomium</taxon>
    </lineage>
</organism>
<dbReference type="InterPro" id="IPR012677">
    <property type="entry name" value="Nucleotide-bd_a/b_plait_sf"/>
</dbReference>
<dbReference type="AlphaFoldDB" id="A0AAE0LM46"/>
<keyword evidence="4" id="KW-0508">mRNA splicing</keyword>
<dbReference type="GO" id="GO:0005654">
    <property type="term" value="C:nucleoplasm"/>
    <property type="evidence" value="ECO:0007669"/>
    <property type="project" value="TreeGrafter"/>
</dbReference>
<dbReference type="GO" id="GO:0061574">
    <property type="term" value="C:ASAP complex"/>
    <property type="evidence" value="ECO:0007669"/>
    <property type="project" value="TreeGrafter"/>
</dbReference>
<accession>A0AAE0LM46</accession>
<feature type="compositionally biased region" description="Basic and acidic residues" evidence="7">
    <location>
        <begin position="79"/>
        <end position="101"/>
    </location>
</feature>
<dbReference type="CDD" id="cd12365">
    <property type="entry name" value="RRM_RNPS1"/>
    <property type="match status" value="1"/>
</dbReference>
<feature type="domain" description="RRM" evidence="8">
    <location>
        <begin position="109"/>
        <end position="187"/>
    </location>
</feature>
<keyword evidence="2" id="KW-0507">mRNA processing</keyword>
<keyword evidence="3 6" id="KW-0694">RNA-binding</keyword>
<evidence type="ECO:0000256" key="3">
    <source>
        <dbReference type="ARBA" id="ARBA00022884"/>
    </source>
</evidence>
<dbReference type="SUPFAM" id="SSF54928">
    <property type="entry name" value="RNA-binding domain, RBD"/>
    <property type="match status" value="1"/>
</dbReference>
<feature type="compositionally biased region" description="Basic and acidic residues" evidence="7">
    <location>
        <begin position="299"/>
        <end position="310"/>
    </location>
</feature>
<dbReference type="InterPro" id="IPR035979">
    <property type="entry name" value="RBD_domain_sf"/>
</dbReference>
<dbReference type="Proteomes" id="UP001278766">
    <property type="component" value="Unassembled WGS sequence"/>
</dbReference>
<dbReference type="InterPro" id="IPR000504">
    <property type="entry name" value="RRM_dom"/>
</dbReference>
<evidence type="ECO:0000256" key="7">
    <source>
        <dbReference type="SAM" id="MobiDB-lite"/>
    </source>
</evidence>
<dbReference type="GO" id="GO:0003723">
    <property type="term" value="F:RNA binding"/>
    <property type="evidence" value="ECO:0007669"/>
    <property type="project" value="UniProtKB-UniRule"/>
</dbReference>
<protein>
    <recommendedName>
        <fullName evidence="8">RRM domain-containing protein</fullName>
    </recommendedName>
</protein>
<name>A0AAE0LM46_9PEZI</name>
<proteinExistence type="predicted"/>
<evidence type="ECO:0000256" key="6">
    <source>
        <dbReference type="PROSITE-ProRule" id="PRU00176"/>
    </source>
</evidence>
<feature type="compositionally biased region" description="Basic and acidic residues" evidence="7">
    <location>
        <begin position="40"/>
        <end position="58"/>
    </location>
</feature>
<gene>
    <name evidence="9" type="ORF">B0H64DRAFT_62019</name>
</gene>
<keyword evidence="10" id="KW-1185">Reference proteome</keyword>
<sequence length="321" mass="35949">MDSPVRESELMALDEPSRSRSRTPNSPRSRSPSPAMGRRRSNDRDGHARSPARDDKYRSRSYSRGRTTSRTPSRSRTRSRSDSRGRSYSRDETRSRSRTRSESPLAKSTKIVVERLTKNVNEQHLREIFGHYGDIDDLDLPVNKQSKTNRGTAYILYFNEADAQAAITHMHEAQLDGSVINVSIVLPRRKVSPSPPVARRGPRGPPANVRSVLGPSGGGPPAGRARRSPAVGGSGRYGHRSDVYRPRSASRSRSPAASGSRRYRSRSASYTSRSPSRTPAGRGGRDHRGGRSHGRRRSPSRDSYESYDRRSRSRSRSRDRR</sequence>
<evidence type="ECO:0000256" key="5">
    <source>
        <dbReference type="ARBA" id="ARBA00023242"/>
    </source>
</evidence>
<evidence type="ECO:0000256" key="2">
    <source>
        <dbReference type="ARBA" id="ARBA00022664"/>
    </source>
</evidence>
<dbReference type="GO" id="GO:0005737">
    <property type="term" value="C:cytoplasm"/>
    <property type="evidence" value="ECO:0007669"/>
    <property type="project" value="TreeGrafter"/>
</dbReference>
<evidence type="ECO:0000259" key="8">
    <source>
        <dbReference type="PROSITE" id="PS50102"/>
    </source>
</evidence>
<feature type="region of interest" description="Disordered" evidence="7">
    <location>
        <begin position="1"/>
        <end position="107"/>
    </location>
</feature>
<dbReference type="PANTHER" id="PTHR15481">
    <property type="entry name" value="RIBONUCLEIC ACID BINDING PROTEIN S1"/>
    <property type="match status" value="1"/>
</dbReference>
<feature type="compositionally biased region" description="Basic residues" evidence="7">
    <location>
        <begin position="311"/>
        <end position="321"/>
    </location>
</feature>